<evidence type="ECO:0000313" key="2">
    <source>
        <dbReference type="Proteomes" id="UP000033632"/>
    </source>
</evidence>
<organism evidence="1 2">
    <name type="scientific">Devosia geojensis</name>
    <dbReference type="NCBI Taxonomy" id="443610"/>
    <lineage>
        <taxon>Bacteria</taxon>
        <taxon>Pseudomonadati</taxon>
        <taxon>Pseudomonadota</taxon>
        <taxon>Alphaproteobacteria</taxon>
        <taxon>Hyphomicrobiales</taxon>
        <taxon>Devosiaceae</taxon>
        <taxon>Devosia</taxon>
    </lineage>
</organism>
<dbReference type="AlphaFoldDB" id="A0A0F5FVA2"/>
<sequence length="68" mass="7146">MSVSGLPAINLDLGAHRIASQEAVSLDARLALVALRRGQVETTIMDRLARVAEVEPPLGTGIVVDKIA</sequence>
<dbReference type="Proteomes" id="UP000033632">
    <property type="component" value="Unassembled WGS sequence"/>
</dbReference>
<reference evidence="1 2" key="1">
    <citation type="submission" date="2015-03" db="EMBL/GenBank/DDBJ databases">
        <authorList>
            <person name="Hassan Y.I."/>
            <person name="Lepp D."/>
            <person name="Li X.-Z."/>
            <person name="Zhou T."/>
        </authorList>
    </citation>
    <scope>NUCLEOTIDE SEQUENCE [LARGE SCALE GENOMIC DNA]</scope>
    <source>
        <strain evidence="1 2">BD-c194</strain>
    </source>
</reference>
<keyword evidence="2" id="KW-1185">Reference proteome</keyword>
<evidence type="ECO:0000313" key="1">
    <source>
        <dbReference type="EMBL" id="KKB12505.1"/>
    </source>
</evidence>
<gene>
    <name evidence="1" type="ORF">VE25_06975</name>
</gene>
<comment type="caution">
    <text evidence="1">The sequence shown here is derived from an EMBL/GenBank/DDBJ whole genome shotgun (WGS) entry which is preliminary data.</text>
</comment>
<proteinExistence type="predicted"/>
<dbReference type="STRING" id="443610.VE25_06975"/>
<name>A0A0F5FVA2_9HYPH</name>
<protein>
    <submittedName>
        <fullName evidence="1">Uncharacterized protein</fullName>
    </submittedName>
</protein>
<dbReference type="EMBL" id="JZEX01000066">
    <property type="protein sequence ID" value="KKB12505.1"/>
    <property type="molecule type" value="Genomic_DNA"/>
</dbReference>
<dbReference type="PATRIC" id="fig|443610.3.peg.3953"/>
<accession>A0A0F5FVA2</accession>
<dbReference type="RefSeq" id="WP_046107890.1">
    <property type="nucleotide sequence ID" value="NZ_JZEX01000066.1"/>
</dbReference>